<dbReference type="PROSITE" id="PS51375">
    <property type="entry name" value="PPR"/>
    <property type="match status" value="3"/>
</dbReference>
<keyword evidence="2" id="KW-0677">Repeat</keyword>
<evidence type="ECO:0000256" key="3">
    <source>
        <dbReference type="PROSITE-ProRule" id="PRU00708"/>
    </source>
</evidence>
<dbReference type="InterPro" id="IPR011990">
    <property type="entry name" value="TPR-like_helical_dom_sf"/>
</dbReference>
<proteinExistence type="inferred from homology"/>
<dbReference type="Gene3D" id="1.25.40.10">
    <property type="entry name" value="Tetratricopeptide repeat domain"/>
    <property type="match status" value="2"/>
</dbReference>
<comment type="caution">
    <text evidence="5">The sequence shown here is derived from an EMBL/GenBank/DDBJ whole genome shotgun (WGS) entry which is preliminary data.</text>
</comment>
<dbReference type="AlphaFoldDB" id="A0AAD4JF99"/>
<dbReference type="Pfam" id="PF13041">
    <property type="entry name" value="PPR_2"/>
    <property type="match status" value="2"/>
</dbReference>
<keyword evidence="6" id="KW-1185">Reference proteome</keyword>
<evidence type="ECO:0008006" key="7">
    <source>
        <dbReference type="Google" id="ProtNLM"/>
    </source>
</evidence>
<evidence type="ECO:0000313" key="6">
    <source>
        <dbReference type="Proteomes" id="UP001190926"/>
    </source>
</evidence>
<feature type="region of interest" description="Disordered" evidence="4">
    <location>
        <begin position="62"/>
        <end position="90"/>
    </location>
</feature>
<evidence type="ECO:0000256" key="4">
    <source>
        <dbReference type="SAM" id="MobiDB-lite"/>
    </source>
</evidence>
<protein>
    <recommendedName>
        <fullName evidence="7">Pentatricopeptide repeat-containing protein</fullName>
    </recommendedName>
</protein>
<feature type="repeat" description="PPR" evidence="3">
    <location>
        <begin position="442"/>
        <end position="476"/>
    </location>
</feature>
<name>A0AAD4JF99_PERFH</name>
<gene>
    <name evidence="5" type="ORF">C2S53_006016</name>
</gene>
<dbReference type="EMBL" id="SDAM02000063">
    <property type="protein sequence ID" value="KAH6832769.1"/>
    <property type="molecule type" value="Genomic_DNA"/>
</dbReference>
<reference evidence="5 6" key="1">
    <citation type="journal article" date="2021" name="Nat. Commun.">
        <title>Incipient diploidization of the medicinal plant Perilla within 10,000 years.</title>
        <authorList>
            <person name="Zhang Y."/>
            <person name="Shen Q."/>
            <person name="Leng L."/>
            <person name="Zhang D."/>
            <person name="Chen S."/>
            <person name="Shi Y."/>
            <person name="Ning Z."/>
            <person name="Chen S."/>
        </authorList>
    </citation>
    <scope>NUCLEOTIDE SEQUENCE [LARGE SCALE GENOMIC DNA]</scope>
    <source>
        <strain evidence="6">cv. PC099</strain>
    </source>
</reference>
<dbReference type="InterPro" id="IPR050667">
    <property type="entry name" value="PPR-containing_protein"/>
</dbReference>
<sequence length="608" mass="67672">MWKLARRALLYRRTAPPRKLRLSVNLQVANPPPQPISVESRFLFFSSTYYFPQNPRFFSSNSAESHDDLPSVPPISEDNETTGGFDFSGLNESGGFEDEDSIFDGVADIPDVNQGFSEFFNDSAAVDENLNSVEESVVLAKENDAEKVESLLSLLQSSGVVSGSIEPHLEGMDLVLDDDLVMKVLQVPCVPGENLIGFFRWALRKPGFKLTSQVLDAFARSICTQNEKREVYALWDLVNEIGEKEKGVVSSECLNGIIADLSRLGKGKAAFEVFSKFEEFGCVANADTYYLTIEALCRRSFYSWAWSVCEKMITVDKLPDAGKVGKIISFLCKGGMAKEAHLVYLFAKDKKIELSRSSINSVVSSLCRIKKTNKETFEEINKELDRETVSLALGMLNEYSAEDRNRATLPFSSVITKLCWIQDVDRAKTLLLEMIESGPSPGNAIFNSVINGLTKSENMEEALSMMKLMESRGLRPDVYTYSVIMSGLVRAGEMDEACKIFGEAKKKHSKLTPVAYHTLIRGFCRLEQFDKAVDLLGEMRQQGVQPKHDEYNKLIKSLCFKALDWETAEKLQEDMNANGLALNGRTKALITAVKEMQEGASAESNASA</sequence>
<dbReference type="Pfam" id="PF01535">
    <property type="entry name" value="PPR"/>
    <property type="match status" value="2"/>
</dbReference>
<evidence type="ECO:0000256" key="2">
    <source>
        <dbReference type="ARBA" id="ARBA00022737"/>
    </source>
</evidence>
<feature type="repeat" description="PPR" evidence="3">
    <location>
        <begin position="477"/>
        <end position="511"/>
    </location>
</feature>
<dbReference type="PANTHER" id="PTHR47939">
    <property type="entry name" value="MEMBRANE-ASSOCIATED SALT-INDUCIBLE PROTEIN-LIKE"/>
    <property type="match status" value="1"/>
</dbReference>
<comment type="similarity">
    <text evidence="1">Belongs to the PPR family. P subfamily.</text>
</comment>
<organism evidence="5 6">
    <name type="scientific">Perilla frutescens var. hirtella</name>
    <name type="common">Perilla citriodora</name>
    <name type="synonym">Perilla setoyensis</name>
    <dbReference type="NCBI Taxonomy" id="608512"/>
    <lineage>
        <taxon>Eukaryota</taxon>
        <taxon>Viridiplantae</taxon>
        <taxon>Streptophyta</taxon>
        <taxon>Embryophyta</taxon>
        <taxon>Tracheophyta</taxon>
        <taxon>Spermatophyta</taxon>
        <taxon>Magnoliopsida</taxon>
        <taxon>eudicotyledons</taxon>
        <taxon>Gunneridae</taxon>
        <taxon>Pentapetalae</taxon>
        <taxon>asterids</taxon>
        <taxon>lamiids</taxon>
        <taxon>Lamiales</taxon>
        <taxon>Lamiaceae</taxon>
        <taxon>Nepetoideae</taxon>
        <taxon>Elsholtzieae</taxon>
        <taxon>Perilla</taxon>
    </lineage>
</organism>
<accession>A0AAD4JF99</accession>
<dbReference type="PANTHER" id="PTHR47939:SF10">
    <property type="entry name" value="PENTACOTRIPEPTIDE-REPEAT REGION OF PRORP DOMAIN-CONTAINING PROTEIN"/>
    <property type="match status" value="1"/>
</dbReference>
<evidence type="ECO:0000256" key="1">
    <source>
        <dbReference type="ARBA" id="ARBA00007626"/>
    </source>
</evidence>
<evidence type="ECO:0000313" key="5">
    <source>
        <dbReference type="EMBL" id="KAH6832769.1"/>
    </source>
</evidence>
<dbReference type="Proteomes" id="UP001190926">
    <property type="component" value="Unassembled WGS sequence"/>
</dbReference>
<dbReference type="InterPro" id="IPR002885">
    <property type="entry name" value="PPR_rpt"/>
</dbReference>
<dbReference type="NCBIfam" id="TIGR00756">
    <property type="entry name" value="PPR"/>
    <property type="match status" value="3"/>
</dbReference>
<feature type="repeat" description="PPR" evidence="3">
    <location>
        <begin position="512"/>
        <end position="546"/>
    </location>
</feature>